<reference evidence="2" key="1">
    <citation type="journal article" date="2024" name="IScience">
        <title>Strigolactones Initiate the Formation of Haustorium-like Structures in Castilleja.</title>
        <authorList>
            <person name="Buerger M."/>
            <person name="Peterson D."/>
            <person name="Chory J."/>
        </authorList>
    </citation>
    <scope>NUCLEOTIDE SEQUENCE [LARGE SCALE GENOMIC DNA]</scope>
</reference>
<accession>A0ABD3D8J1</accession>
<proteinExistence type="predicted"/>
<protein>
    <submittedName>
        <fullName evidence="1">Uncharacterized protein</fullName>
    </submittedName>
</protein>
<gene>
    <name evidence="1" type="ORF">CASFOL_017693</name>
</gene>
<comment type="caution">
    <text evidence="1">The sequence shown here is derived from an EMBL/GenBank/DDBJ whole genome shotgun (WGS) entry which is preliminary data.</text>
</comment>
<evidence type="ECO:0000313" key="2">
    <source>
        <dbReference type="Proteomes" id="UP001632038"/>
    </source>
</evidence>
<dbReference type="AlphaFoldDB" id="A0ABD3D8J1"/>
<name>A0ABD3D8J1_9LAMI</name>
<sequence>MDLKIYPIADPKPVLEPVAKSSKESLDRDVAFAKLEDDKRYSFIKAW</sequence>
<evidence type="ECO:0000313" key="1">
    <source>
        <dbReference type="EMBL" id="KAL3638322.1"/>
    </source>
</evidence>
<dbReference type="EMBL" id="JAVIJP010000019">
    <property type="protein sequence ID" value="KAL3638322.1"/>
    <property type="molecule type" value="Genomic_DNA"/>
</dbReference>
<keyword evidence="2" id="KW-1185">Reference proteome</keyword>
<dbReference type="Proteomes" id="UP001632038">
    <property type="component" value="Unassembled WGS sequence"/>
</dbReference>
<organism evidence="1 2">
    <name type="scientific">Castilleja foliolosa</name>
    <dbReference type="NCBI Taxonomy" id="1961234"/>
    <lineage>
        <taxon>Eukaryota</taxon>
        <taxon>Viridiplantae</taxon>
        <taxon>Streptophyta</taxon>
        <taxon>Embryophyta</taxon>
        <taxon>Tracheophyta</taxon>
        <taxon>Spermatophyta</taxon>
        <taxon>Magnoliopsida</taxon>
        <taxon>eudicotyledons</taxon>
        <taxon>Gunneridae</taxon>
        <taxon>Pentapetalae</taxon>
        <taxon>asterids</taxon>
        <taxon>lamiids</taxon>
        <taxon>Lamiales</taxon>
        <taxon>Orobanchaceae</taxon>
        <taxon>Pedicularideae</taxon>
        <taxon>Castillejinae</taxon>
        <taxon>Castilleja</taxon>
    </lineage>
</organism>